<evidence type="ECO:0000313" key="2">
    <source>
        <dbReference type="Proteomes" id="UP000093104"/>
    </source>
</evidence>
<organism evidence="1 2">
    <name type="scientific">Pseudomonas syringae</name>
    <dbReference type="NCBI Taxonomy" id="317"/>
    <lineage>
        <taxon>Bacteria</taxon>
        <taxon>Pseudomonadati</taxon>
        <taxon>Pseudomonadota</taxon>
        <taxon>Gammaproteobacteria</taxon>
        <taxon>Pseudomonadales</taxon>
        <taxon>Pseudomonadaceae</taxon>
        <taxon>Pseudomonas</taxon>
    </lineage>
</organism>
<accession>A0A1C7Z9A0</accession>
<reference evidence="1 2" key="1">
    <citation type="submission" date="2015-07" db="EMBL/GenBank/DDBJ databases">
        <title>Draft genome sequence of a diazotrophic, plant growth-promoting rhizobacterium of the Pseudomonas syringae complex.</title>
        <authorList>
            <person name="Patten C.L."/>
            <person name="Jeong H."/>
        </authorList>
    </citation>
    <scope>NUCLEOTIDE SEQUENCE [LARGE SCALE GENOMIC DNA]</scope>
    <source>
        <strain evidence="1 2">GR12-2</strain>
    </source>
</reference>
<gene>
    <name evidence="1" type="ORF">AFK24_02305</name>
</gene>
<dbReference type="OrthoDB" id="6901237at2"/>
<dbReference type="Proteomes" id="UP000093104">
    <property type="component" value="Unassembled WGS sequence"/>
</dbReference>
<sequence length="142" mass="16150">MNKHPHQSRPTNLALIEEMPIEVMDALQDKLREFLGEYFTVVLAGSGGRQESTHYHLQIYYKNTEMCVETQGAVQADYIEQIFNVARQMKAMMSNTATLNRMSGSGDVRLLCWISDAACTPKVDGKANKLRHRKRSFQVRVG</sequence>
<dbReference type="RefSeq" id="WP_065831705.1">
    <property type="nucleotide sequence ID" value="NZ_LGSI01000007.1"/>
</dbReference>
<dbReference type="AlphaFoldDB" id="A0A1C7Z9A0"/>
<comment type="caution">
    <text evidence="1">The sequence shown here is derived from an EMBL/GenBank/DDBJ whole genome shotgun (WGS) entry which is preliminary data.</text>
</comment>
<dbReference type="EMBL" id="LGSI01000007">
    <property type="protein sequence ID" value="OCR26652.1"/>
    <property type="molecule type" value="Genomic_DNA"/>
</dbReference>
<evidence type="ECO:0000313" key="1">
    <source>
        <dbReference type="EMBL" id="OCR26652.1"/>
    </source>
</evidence>
<protein>
    <submittedName>
        <fullName evidence="1">Uncharacterized protein</fullName>
    </submittedName>
</protein>
<name>A0A1C7Z9A0_PSESX</name>
<proteinExistence type="predicted"/>